<reference evidence="3" key="1">
    <citation type="submission" date="2007-10" db="EMBL/GenBank/DDBJ databases">
        <title>Complete sequence of chromosome of Desulforudis audaxviator MP104C.</title>
        <authorList>
            <person name="Copeland A."/>
            <person name="Lucas S."/>
            <person name="Lapidus A."/>
            <person name="Barry K."/>
            <person name="Glavina del Rio T."/>
            <person name="Dalin E."/>
            <person name="Tice H."/>
            <person name="Bruce D."/>
            <person name="Pitluck S."/>
            <person name="Lowry S.R."/>
            <person name="Larimer F."/>
            <person name="Land M.L."/>
            <person name="Hauser L."/>
            <person name="Kyrpides N."/>
            <person name="Ivanova N.N."/>
            <person name="Richardson P."/>
        </authorList>
    </citation>
    <scope>NUCLEOTIDE SEQUENCE [LARGE SCALE GENOMIC DNA]</scope>
    <source>
        <strain evidence="3">MP104C</strain>
    </source>
</reference>
<dbReference type="KEGG" id="dau:Daud_1065"/>
<dbReference type="RefSeq" id="WP_012302163.1">
    <property type="nucleotide sequence ID" value="NC_010424.1"/>
</dbReference>
<name>B1I3H9_DESAP</name>
<dbReference type="EMBL" id="CP000860">
    <property type="protein sequence ID" value="ACA59577.1"/>
    <property type="molecule type" value="Genomic_DNA"/>
</dbReference>
<dbReference type="STRING" id="477974.Daud_1065"/>
<evidence type="ECO:0000313" key="3">
    <source>
        <dbReference type="Proteomes" id="UP000008544"/>
    </source>
</evidence>
<dbReference type="HOGENOM" id="CLU_183618_0_0_9"/>
<sequence length="89" mass="11022">MLYDIGRLEQRVRELEDKLLQLRLSRRVLMLLLEKQEQEKATFLERLERENRRLMRANHQYAQNLLQKNRQIYELESRLQMISGEKSRH</sequence>
<protein>
    <recommendedName>
        <fullName evidence="4">Translation initiation factor 2</fullName>
    </recommendedName>
</protein>
<accession>B1I3H9</accession>
<dbReference type="AlphaFoldDB" id="B1I3H9"/>
<evidence type="ECO:0000313" key="2">
    <source>
        <dbReference type="EMBL" id="ACA59577.1"/>
    </source>
</evidence>
<feature type="coiled-coil region" evidence="1">
    <location>
        <begin position="5"/>
        <end position="64"/>
    </location>
</feature>
<reference evidence="2 3" key="2">
    <citation type="journal article" date="2008" name="Science">
        <title>Environmental genomics reveals a single-species ecosystem deep within Earth.</title>
        <authorList>
            <person name="Chivian D."/>
            <person name="Brodie E.L."/>
            <person name="Alm E.J."/>
            <person name="Culley D.E."/>
            <person name="Dehal P.S."/>
            <person name="Desantis T.Z."/>
            <person name="Gihring T.M."/>
            <person name="Lapidus A."/>
            <person name="Lin L.H."/>
            <person name="Lowry S.R."/>
            <person name="Moser D.P."/>
            <person name="Richardson P.M."/>
            <person name="Southam G."/>
            <person name="Wanger G."/>
            <person name="Pratt L.M."/>
            <person name="Andersen G.L."/>
            <person name="Hazen T.C."/>
            <person name="Brockman F.J."/>
            <person name="Arkin A.P."/>
            <person name="Onstott T.C."/>
        </authorList>
    </citation>
    <scope>NUCLEOTIDE SEQUENCE [LARGE SCALE GENOMIC DNA]</scope>
    <source>
        <strain evidence="2 3">MP104C</strain>
    </source>
</reference>
<evidence type="ECO:0000256" key="1">
    <source>
        <dbReference type="SAM" id="Coils"/>
    </source>
</evidence>
<dbReference type="Proteomes" id="UP000008544">
    <property type="component" value="Chromosome"/>
</dbReference>
<keyword evidence="3" id="KW-1185">Reference proteome</keyword>
<dbReference type="eggNOG" id="ENOG503384K">
    <property type="taxonomic scope" value="Bacteria"/>
</dbReference>
<proteinExistence type="predicted"/>
<evidence type="ECO:0008006" key="4">
    <source>
        <dbReference type="Google" id="ProtNLM"/>
    </source>
</evidence>
<gene>
    <name evidence="2" type="ordered locus">Daud_1065</name>
</gene>
<organism evidence="2 3">
    <name type="scientific">Desulforudis audaxviator (strain MP104C)</name>
    <dbReference type="NCBI Taxonomy" id="477974"/>
    <lineage>
        <taxon>Bacteria</taxon>
        <taxon>Bacillati</taxon>
        <taxon>Bacillota</taxon>
        <taxon>Clostridia</taxon>
        <taxon>Thermoanaerobacterales</taxon>
        <taxon>Candidatus Desulforudaceae</taxon>
        <taxon>Candidatus Desulforudis</taxon>
    </lineage>
</organism>
<keyword evidence="1" id="KW-0175">Coiled coil</keyword>